<comment type="caution">
    <text evidence="3">The sequence shown here is derived from an EMBL/GenBank/DDBJ whole genome shotgun (WGS) entry which is preliminary data.</text>
</comment>
<name>A0A1Q4VDD5_9ACTN</name>
<evidence type="ECO:0000256" key="1">
    <source>
        <dbReference type="SAM" id="MobiDB-lite"/>
    </source>
</evidence>
<gene>
    <name evidence="3" type="ORF">AB852_03695</name>
</gene>
<keyword evidence="4" id="KW-1185">Reference proteome</keyword>
<feature type="region of interest" description="Disordered" evidence="1">
    <location>
        <begin position="241"/>
        <end position="261"/>
    </location>
</feature>
<dbReference type="EMBL" id="LFBV01000001">
    <property type="protein sequence ID" value="OKH95856.1"/>
    <property type="molecule type" value="Genomic_DNA"/>
</dbReference>
<evidence type="ECO:0000256" key="2">
    <source>
        <dbReference type="SAM" id="SignalP"/>
    </source>
</evidence>
<evidence type="ECO:0000313" key="4">
    <source>
        <dbReference type="Proteomes" id="UP000186455"/>
    </source>
</evidence>
<reference evidence="3 4" key="1">
    <citation type="submission" date="2015-06" db="EMBL/GenBank/DDBJ databases">
        <title>Cloning and characterization of the uncialamcin biosynthetic gene cluster.</title>
        <authorList>
            <person name="Yan X."/>
            <person name="Huang T."/>
            <person name="Ge H."/>
            <person name="Shen B."/>
        </authorList>
    </citation>
    <scope>NUCLEOTIDE SEQUENCE [LARGE SCALE GENOMIC DNA]</scope>
    <source>
        <strain evidence="3 4">DCA2648</strain>
    </source>
</reference>
<proteinExistence type="predicted"/>
<protein>
    <recommendedName>
        <fullName evidence="5">Calcium-binding protein</fullName>
    </recommendedName>
</protein>
<keyword evidence="2" id="KW-0732">Signal</keyword>
<sequence length="261" mass="27377">MRIRAAATALTGALALTTLTGPASGPVAAAQGPGASTRITGVDVNGGKDIVVGSTAKKHFTMSVRAEDSAGIRDAYAWLWRGNSAEHIDGMLYPDTNEGSCADTAPGAAVCTLRFTVDPTLDLQGSNHLAGEWQLYVEATARDDGYASDDRYRTVRLKRAARLATDAAPEAVRPGKPVKVTADLRRADWNKGRDAAYGGQRVTLQRKDGGSWTSVKSLRTGAGGEATVTVRPTRTTTYRYTYGGTSTTAPTTSAPTTVAVP</sequence>
<evidence type="ECO:0008006" key="5">
    <source>
        <dbReference type="Google" id="ProtNLM"/>
    </source>
</evidence>
<dbReference type="RefSeq" id="WP_073783516.1">
    <property type="nucleotide sequence ID" value="NZ_LFBV01000001.1"/>
</dbReference>
<evidence type="ECO:0000313" key="3">
    <source>
        <dbReference type="EMBL" id="OKH95856.1"/>
    </source>
</evidence>
<feature type="chain" id="PRO_5013293099" description="Calcium-binding protein" evidence="2">
    <location>
        <begin position="30"/>
        <end position="261"/>
    </location>
</feature>
<feature type="signal peptide" evidence="2">
    <location>
        <begin position="1"/>
        <end position="29"/>
    </location>
</feature>
<dbReference type="AlphaFoldDB" id="A0A1Q4VDD5"/>
<accession>A0A1Q4VDD5</accession>
<dbReference type="Proteomes" id="UP000186455">
    <property type="component" value="Unassembled WGS sequence"/>
</dbReference>
<organism evidence="3 4">
    <name type="scientific">Streptomyces uncialis</name>
    <dbReference type="NCBI Taxonomy" id="1048205"/>
    <lineage>
        <taxon>Bacteria</taxon>
        <taxon>Bacillati</taxon>
        <taxon>Actinomycetota</taxon>
        <taxon>Actinomycetes</taxon>
        <taxon>Kitasatosporales</taxon>
        <taxon>Streptomycetaceae</taxon>
        <taxon>Streptomyces</taxon>
    </lineage>
</organism>